<dbReference type="AlphaFoldDB" id="A0A174WM52"/>
<accession>A0A174WM52</accession>
<protein>
    <submittedName>
        <fullName evidence="1">Uncharacterized protein</fullName>
    </submittedName>
</protein>
<dbReference type="EMBL" id="CZBI01000011">
    <property type="protein sequence ID" value="CUQ45648.1"/>
    <property type="molecule type" value="Genomic_DNA"/>
</dbReference>
<evidence type="ECO:0000313" key="1">
    <source>
        <dbReference type="EMBL" id="CUQ45648.1"/>
    </source>
</evidence>
<sequence>MKSTTAEVVSLTKEIEEKFKIDPETKQDYITLANKINEKLKTLGPRGEKKEPESISEESIYKVWGYRKNCNNISIKILGTLARSIDYLSWKEYRENYKKKELSNSLPETIDVTPDAIKNAFNTIDYFDFSSLLIGEVIFIGWYGRKFCRLKKIQEKDFEDDSFEVIESYGMKSPIGRKFSTSGFELAPVSDNTNFPEIIIIPRYEYQTELWEYYDNIKKSGKFDTKTCPLELLL</sequence>
<name>A0A174WM52_BACT4</name>
<reference evidence="1 2" key="1">
    <citation type="submission" date="2015-09" db="EMBL/GenBank/DDBJ databases">
        <authorList>
            <consortium name="Pathogen Informatics"/>
        </authorList>
    </citation>
    <scope>NUCLEOTIDE SEQUENCE [LARGE SCALE GENOMIC DNA]</scope>
    <source>
        <strain evidence="1 2">2789STDY5834945</strain>
    </source>
</reference>
<proteinExistence type="predicted"/>
<organism evidence="1 2">
    <name type="scientific">Bacteroides thetaiotaomicron</name>
    <dbReference type="NCBI Taxonomy" id="818"/>
    <lineage>
        <taxon>Bacteria</taxon>
        <taxon>Pseudomonadati</taxon>
        <taxon>Bacteroidota</taxon>
        <taxon>Bacteroidia</taxon>
        <taxon>Bacteroidales</taxon>
        <taxon>Bacteroidaceae</taxon>
        <taxon>Bacteroides</taxon>
    </lineage>
</organism>
<evidence type="ECO:0000313" key="2">
    <source>
        <dbReference type="Proteomes" id="UP000095541"/>
    </source>
</evidence>
<gene>
    <name evidence="1" type="ORF">ERS852557_04674</name>
</gene>
<dbReference type="RefSeq" id="WP_155521428.1">
    <property type="nucleotide sequence ID" value="NZ_CZBI01000011.1"/>
</dbReference>
<dbReference type="Proteomes" id="UP000095541">
    <property type="component" value="Unassembled WGS sequence"/>
</dbReference>